<organism evidence="11">
    <name type="scientific">Streptomyces sp. R41</name>
    <dbReference type="NCBI Taxonomy" id="3238632"/>
    <lineage>
        <taxon>Bacteria</taxon>
        <taxon>Bacillati</taxon>
        <taxon>Actinomycetota</taxon>
        <taxon>Actinomycetes</taxon>
        <taxon>Kitasatosporales</taxon>
        <taxon>Streptomycetaceae</taxon>
        <taxon>Streptomyces</taxon>
    </lineage>
</organism>
<feature type="region of interest" description="Disordered" evidence="9">
    <location>
        <begin position="997"/>
        <end position="1114"/>
    </location>
</feature>
<accession>A0AB39RRW0</accession>
<dbReference type="Gene3D" id="1.10.1200.10">
    <property type="entry name" value="ACP-like"/>
    <property type="match status" value="2"/>
</dbReference>
<evidence type="ECO:0000256" key="9">
    <source>
        <dbReference type="SAM" id="MobiDB-lite"/>
    </source>
</evidence>
<dbReference type="RefSeq" id="WP_369249795.1">
    <property type="nucleotide sequence ID" value="NZ_CP163443.1"/>
</dbReference>
<name>A0AB39RRW0_9ACTN</name>
<dbReference type="Gene3D" id="3.30.559.10">
    <property type="entry name" value="Chloramphenicol acetyltransferase-like domain"/>
    <property type="match status" value="2"/>
</dbReference>
<dbReference type="GO" id="GO:0043041">
    <property type="term" value="P:amino acid activation for nonribosomal peptide biosynthetic process"/>
    <property type="evidence" value="ECO:0007669"/>
    <property type="project" value="TreeGrafter"/>
</dbReference>
<proteinExistence type="inferred from homology"/>
<feature type="domain" description="Carrier" evidence="10">
    <location>
        <begin position="1"/>
        <end position="68"/>
    </location>
</feature>
<dbReference type="InterPro" id="IPR042099">
    <property type="entry name" value="ANL_N_sf"/>
</dbReference>
<dbReference type="InterPro" id="IPR001242">
    <property type="entry name" value="Condensation_dom"/>
</dbReference>
<dbReference type="Pfam" id="PF13193">
    <property type="entry name" value="AMP-binding_C"/>
    <property type="match status" value="1"/>
</dbReference>
<gene>
    <name evidence="11" type="ORF">AB5J53_36130</name>
</gene>
<sequence>MRRAVAELLDEAPESIGDQDDLTSLGLDSMGIMRLAGEWRRQGTEIRFGDLVEQPRLGDWWALVDGRTGGNGHTGDAAAATGDGAEPASPGGAVPAFADELTEDASPFDESAPFALAPMQHAYWVGRGEGQVLGGVAGHFYFEFDGPALDPVRLDAAVRALTTHHAMFRARFLPDGTQRITDRPTGLGTVHDLRGETEEAARAALDRLRERLSHQKLDVAGGQVLDVRLSLLPDGTGRVHIDVDMLVCDALSFRIALADLARFYAHPDRRPAPLGYSYPRYLADRTARPPRNHERDRAYWTEHLDTLPVGPQLPLAGAPERLDRPRTTRRTHWLPPEQREVLTARAREHGLSPSMVLATCYAETLAAWSAEKRFLLNLPLFDREPLHPEVPAMVGDFTSLLLLDVDATREESFADRARRVQSEFREAAAHGDFSGTDVLRALSRVRPGAALAPVVFTSALSMGELFENDVRQVLGEPVWLGSQTPQVWMDLQVVEHDGGIQLNWEAVEALFPDGVVEGMFAACRTLLDRLTDPAARWTEPMPDLLPPAQRDTRATVNATDRTYPAQTLHAPFFASAAADPGRPALLWADGSLSRGELADRALRLAGLLHSQGLTPGDAVMVTLPKGPDQIIAVLGVLAAGGTYVPVGVDQPEHRRARIAASCGARLTVTGQTLSHAHSATPLPEPAAVPPTRIAYVIYTSGSTGEPKGVEVSHRSAVNTVLALDERFGIGPDDRTLAVSALDFDLSVYDIFGPLSAGGAVVCVRQEERRDAQAWLDLVRGRGVTVVNCVPTLLEMLVEAAEGAGAMAGVRVVLLGGDRVGADLPERAGQVFPSVRFAGLGGTTETAIHSTVQEATRSPDEWTSVPYGVPLPNQRCRVVDPRGRDCPDWVPGELWIGGASVADGYRGDPERTADRFVERAGLRWYRTGDLARYWPDGRLEFLGRADFQLKIRGHRIEPGEIEAALKEHPAVAAAAVVAVGGSAPRLAAAVVLRAVEPSVKPTEGASEPPAEARSRVGEPSVLRAGAPSREGEPSGPQAEARSRVAEPSVLRAGAPSREGEPSGPQAEARSRVGEPSVLPAEGSPGPQAPEFSASQAGVPSAAQSEAASAPPASQPWPELLREHLERRLPPAMVPDRFKTLDALPLNANGKVDRAALRTLLAREAQDGAEQAVEHQAPQGPVEQQVADLWAELLGVQRVGRTDGFFALGGDSLLATRLLTRLRAAGLHGADLGRLFAAPALRDFAAGLVLGRPTRLPLVTADPDRRHEPFPATDVQRAYWLGRGADFTLGGVGSYWYWEFDGRDVDLERLENSWNRLVERHEMMRAVFDDDGNQRILPQVPRFAFDITDAPPARSEEALRAQRAALDHQVFDVSSWPLFHVAATRYDGDRTRISFGFDYIVLDALSIMTLFWELSQLYEDLGAQLPPVDVSFRDYVLQAAPDPEDLAGDKDYWTGLLPTLPPAPALPLAVDPEQIGQPRFTRREFTVPPRTWRAITEAARAAGLTPSAVLATAFADVLSAWSAQPDVTLNLTLFDRREVHPDINNIVGDFTSLLLVGHRPHAGDSWAGAARRFQQQIWEGLQHSSVSALWVLRELAQRDGAMEVAMPVVFTSTLGVSDRLADLTMPFGEQVHGLSQTPQVWLDCQVVERDGGISVNWDAVEELFPAGLLPTMFAAYEGLLDSLARTDWNRPVHPELPAEQAVVRAAVNATDAPMSGRLLHEPFFTGAAADPGRPALLWRDGRLDHGELAQRALRVGGALRAAGVQPGDPVAVTLPKGPDQITAVLGTLAAGAFYVSVGVDQPPARRDRILRRSGAVAVLTDADLLARTPWPDGLRTLDTEVARMTGPALRAPVSVKDTDLAYTIFTSGSTGEPKGVETTHRAAANTVEDIGERFGIGPDDRVLALSALDFDLSVYDIFGLLSAGGALVLVDERDRREPHRWLDLLHTHRVTVWNTVPALLDMLLISARPAFEDEAVKADSGGPGAAAPRYGAGRGAGGENHPEDLIPLRLALVSGDWVGLDLPGRLAAQAPGCRLVALGGATEAAIWSNAYPVAEPLTGWPSIPYGHPLRNQRFRVVNGLGRDCPDWVPGELWIGGSGVARGYRGDPERTAEHFVEHAGRRWYRTGDLGRYRPGGILEFLGRADHQVKIRGHRIELGEIEAALLDHPGIARAVALTVGERPRHRIVAFAVGGAPAPEPAAVRAALTERLPGYMIPDRVEIVDRLPLTANGKVDRTALAAALGEEAPVADEPPRGELETAVAALFAELLGVERVGRGESFFALGGDSLTATRATERLHRITGVRLTLRRLFSAPTVEALARLIEEQRSATALIPMEEGVL</sequence>
<reference evidence="11" key="1">
    <citation type="submission" date="2024-07" db="EMBL/GenBank/DDBJ databases">
        <authorList>
            <person name="Yu S.T."/>
        </authorList>
    </citation>
    <scope>NUCLEOTIDE SEQUENCE</scope>
    <source>
        <strain evidence="11">R41</strain>
    </source>
</reference>
<dbReference type="InterPro" id="IPR020806">
    <property type="entry name" value="PKS_PP-bd"/>
</dbReference>
<dbReference type="InterPro" id="IPR045851">
    <property type="entry name" value="AMP-bd_C_sf"/>
</dbReference>
<evidence type="ECO:0000256" key="3">
    <source>
        <dbReference type="ARBA" id="ARBA00007380"/>
    </source>
</evidence>
<dbReference type="PROSITE" id="PS50075">
    <property type="entry name" value="CARRIER"/>
    <property type="match status" value="3"/>
</dbReference>
<dbReference type="NCBIfam" id="TIGR01733">
    <property type="entry name" value="AA-adenyl-dom"/>
    <property type="match status" value="1"/>
</dbReference>
<dbReference type="GO" id="GO:0031177">
    <property type="term" value="F:phosphopantetheine binding"/>
    <property type="evidence" value="ECO:0007669"/>
    <property type="project" value="InterPro"/>
</dbReference>
<evidence type="ECO:0000256" key="4">
    <source>
        <dbReference type="ARBA" id="ARBA00016743"/>
    </source>
</evidence>
<dbReference type="InterPro" id="IPR057737">
    <property type="entry name" value="Condensation_MtbB-like"/>
</dbReference>
<dbReference type="PROSITE" id="PS00012">
    <property type="entry name" value="PHOSPHOPANTETHEINE"/>
    <property type="match status" value="2"/>
</dbReference>
<comment type="pathway">
    <text evidence="2">Siderophore biosynthesis; mycobactin biosynthesis.</text>
</comment>
<dbReference type="GO" id="GO:0005737">
    <property type="term" value="C:cytoplasm"/>
    <property type="evidence" value="ECO:0007669"/>
    <property type="project" value="TreeGrafter"/>
</dbReference>
<evidence type="ECO:0000313" key="11">
    <source>
        <dbReference type="EMBL" id="XDQ56723.1"/>
    </source>
</evidence>
<feature type="compositionally biased region" description="Low complexity" evidence="9">
    <location>
        <begin position="74"/>
        <end position="85"/>
    </location>
</feature>
<dbReference type="FunFam" id="1.10.1200.10:FF:000016">
    <property type="entry name" value="Non-ribosomal peptide synthase"/>
    <property type="match status" value="1"/>
</dbReference>
<dbReference type="GO" id="GO:0016874">
    <property type="term" value="F:ligase activity"/>
    <property type="evidence" value="ECO:0007669"/>
    <property type="project" value="UniProtKB-KW"/>
</dbReference>
<dbReference type="InterPro" id="IPR000873">
    <property type="entry name" value="AMP-dep_synth/lig_dom"/>
</dbReference>
<protein>
    <recommendedName>
        <fullName evidence="4">Phenyloxazoline synthase MbtB</fullName>
    </recommendedName>
    <alternativeName>
        <fullName evidence="8">Mycobactin synthetase protein B</fullName>
    </alternativeName>
</protein>
<dbReference type="InterPro" id="IPR025110">
    <property type="entry name" value="AMP-bd_C"/>
</dbReference>
<comment type="cofactor">
    <cofactor evidence="1">
        <name>pantetheine 4'-phosphate</name>
        <dbReference type="ChEBI" id="CHEBI:47942"/>
    </cofactor>
</comment>
<dbReference type="InterPro" id="IPR023213">
    <property type="entry name" value="CAT-like_dom_sf"/>
</dbReference>
<evidence type="ECO:0000256" key="1">
    <source>
        <dbReference type="ARBA" id="ARBA00001957"/>
    </source>
</evidence>
<keyword evidence="7" id="KW-0436">Ligase</keyword>
<evidence type="ECO:0000256" key="6">
    <source>
        <dbReference type="ARBA" id="ARBA00022553"/>
    </source>
</evidence>
<dbReference type="FunFam" id="3.30.559.10:FF:000023">
    <property type="entry name" value="Non-ribosomal peptide synthetase"/>
    <property type="match status" value="2"/>
</dbReference>
<dbReference type="PANTHER" id="PTHR45527">
    <property type="entry name" value="NONRIBOSOMAL PEPTIDE SYNTHETASE"/>
    <property type="match status" value="1"/>
</dbReference>
<dbReference type="SMART" id="SM00823">
    <property type="entry name" value="PKS_PP"/>
    <property type="match status" value="1"/>
</dbReference>
<dbReference type="InterPro" id="IPR029058">
    <property type="entry name" value="AB_hydrolase_fold"/>
</dbReference>
<dbReference type="GO" id="GO:0044550">
    <property type="term" value="P:secondary metabolite biosynthetic process"/>
    <property type="evidence" value="ECO:0007669"/>
    <property type="project" value="TreeGrafter"/>
</dbReference>
<evidence type="ECO:0000259" key="10">
    <source>
        <dbReference type="PROSITE" id="PS50075"/>
    </source>
</evidence>
<dbReference type="Gene3D" id="3.30.300.30">
    <property type="match status" value="3"/>
</dbReference>
<feature type="domain" description="Carrier" evidence="10">
    <location>
        <begin position="1175"/>
        <end position="1250"/>
    </location>
</feature>
<dbReference type="Gene3D" id="3.40.50.1820">
    <property type="entry name" value="alpha/beta hydrolase"/>
    <property type="match status" value="1"/>
</dbReference>
<keyword evidence="6" id="KW-0597">Phosphoprotein</keyword>
<keyword evidence="5" id="KW-0596">Phosphopantetheine</keyword>
<dbReference type="GO" id="GO:0017000">
    <property type="term" value="P:antibiotic biosynthetic process"/>
    <property type="evidence" value="ECO:0007669"/>
    <property type="project" value="UniProtKB-ARBA"/>
</dbReference>
<dbReference type="PANTHER" id="PTHR45527:SF10">
    <property type="entry name" value="PYOCHELIN SYNTHASE PCHF"/>
    <property type="match status" value="1"/>
</dbReference>
<feature type="domain" description="Carrier" evidence="10">
    <location>
        <begin position="2249"/>
        <end position="2324"/>
    </location>
</feature>
<dbReference type="SUPFAM" id="SSF52777">
    <property type="entry name" value="CoA-dependent acyltransferases"/>
    <property type="match status" value="4"/>
</dbReference>
<dbReference type="GO" id="GO:0000036">
    <property type="term" value="F:acyl carrier activity"/>
    <property type="evidence" value="ECO:0007669"/>
    <property type="project" value="TreeGrafter"/>
</dbReference>
<dbReference type="InterPro" id="IPR020845">
    <property type="entry name" value="AMP-binding_CS"/>
</dbReference>
<dbReference type="FunFam" id="3.40.50.12780:FF:000012">
    <property type="entry name" value="Non-ribosomal peptide synthetase"/>
    <property type="match status" value="1"/>
</dbReference>
<dbReference type="Gene3D" id="3.30.559.30">
    <property type="entry name" value="Nonribosomal peptide synthetase, condensation domain"/>
    <property type="match status" value="2"/>
</dbReference>
<comment type="similarity">
    <text evidence="3">Belongs to the ATP-dependent AMP-binding enzyme family. MbtB subfamily.</text>
</comment>
<dbReference type="EMBL" id="CP163443">
    <property type="protein sequence ID" value="XDQ56723.1"/>
    <property type="molecule type" value="Genomic_DNA"/>
</dbReference>
<dbReference type="InterPro" id="IPR010071">
    <property type="entry name" value="AA_adenyl_dom"/>
</dbReference>
<feature type="region of interest" description="Disordered" evidence="9">
    <location>
        <begin position="72"/>
        <end position="91"/>
    </location>
</feature>
<dbReference type="SUPFAM" id="SSF47336">
    <property type="entry name" value="ACP-like"/>
    <property type="match status" value="3"/>
</dbReference>
<dbReference type="CDD" id="cd19535">
    <property type="entry name" value="Cyc_NRPS"/>
    <property type="match status" value="2"/>
</dbReference>
<evidence type="ECO:0000256" key="7">
    <source>
        <dbReference type="ARBA" id="ARBA00022598"/>
    </source>
</evidence>
<dbReference type="SUPFAM" id="SSF56801">
    <property type="entry name" value="Acetyl-CoA synthetase-like"/>
    <property type="match status" value="2"/>
</dbReference>
<dbReference type="Gene3D" id="3.40.50.12780">
    <property type="entry name" value="N-terminal domain of ligase-like"/>
    <property type="match status" value="2"/>
</dbReference>
<dbReference type="InterPro" id="IPR009081">
    <property type="entry name" value="PP-bd_ACP"/>
</dbReference>
<evidence type="ECO:0000256" key="8">
    <source>
        <dbReference type="ARBA" id="ARBA00033440"/>
    </source>
</evidence>
<dbReference type="CDD" id="cd12114">
    <property type="entry name" value="A_NRPS_TlmIV_like"/>
    <property type="match status" value="1"/>
</dbReference>
<dbReference type="PROSITE" id="PS00455">
    <property type="entry name" value="AMP_BINDING"/>
    <property type="match status" value="1"/>
</dbReference>
<dbReference type="Pfam" id="PF00550">
    <property type="entry name" value="PP-binding"/>
    <property type="match status" value="3"/>
</dbReference>
<evidence type="ECO:0000256" key="2">
    <source>
        <dbReference type="ARBA" id="ARBA00005102"/>
    </source>
</evidence>
<feature type="region of interest" description="Disordered" evidence="9">
    <location>
        <begin position="1974"/>
        <end position="1996"/>
    </location>
</feature>
<dbReference type="InterPro" id="IPR036736">
    <property type="entry name" value="ACP-like_sf"/>
</dbReference>
<dbReference type="Pfam" id="PF00501">
    <property type="entry name" value="AMP-binding"/>
    <property type="match status" value="2"/>
</dbReference>
<dbReference type="Pfam" id="PF00668">
    <property type="entry name" value="Condensation"/>
    <property type="match status" value="2"/>
</dbReference>
<dbReference type="FunFam" id="3.30.559.30:FF:000006">
    <property type="entry name" value="Yersiniabactin polyketide/non-ribosomal peptide synthetase"/>
    <property type="match status" value="2"/>
</dbReference>
<evidence type="ECO:0000256" key="5">
    <source>
        <dbReference type="ARBA" id="ARBA00022450"/>
    </source>
</evidence>
<dbReference type="InterPro" id="IPR006162">
    <property type="entry name" value="Ppantetheine_attach_site"/>
</dbReference>
<feature type="compositionally biased region" description="Low complexity" evidence="9">
    <location>
        <begin position="1098"/>
        <end position="1114"/>
    </location>
</feature>